<evidence type="ECO:0000313" key="3">
    <source>
        <dbReference type="Proteomes" id="UP000027178"/>
    </source>
</evidence>
<dbReference type="PANTHER" id="PTHR30543">
    <property type="entry name" value="CHROMATE REDUCTASE"/>
    <property type="match status" value="1"/>
</dbReference>
<dbReference type="RefSeq" id="WP_035869388.1">
    <property type="nucleotide sequence ID" value="NZ_KK853997.1"/>
</dbReference>
<dbReference type="GO" id="GO:0005829">
    <property type="term" value="C:cytosol"/>
    <property type="evidence" value="ECO:0007669"/>
    <property type="project" value="TreeGrafter"/>
</dbReference>
<dbReference type="OrthoDB" id="9812295at2"/>
<evidence type="ECO:0000259" key="1">
    <source>
        <dbReference type="Pfam" id="PF03358"/>
    </source>
</evidence>
<protein>
    <recommendedName>
        <fullName evidence="1">NADPH-dependent FMN reductase-like domain-containing protein</fullName>
    </recommendedName>
</protein>
<dbReference type="SUPFAM" id="SSF52218">
    <property type="entry name" value="Flavoproteins"/>
    <property type="match status" value="1"/>
</dbReference>
<keyword evidence="3" id="KW-1185">Reference proteome</keyword>
<dbReference type="InterPro" id="IPR005025">
    <property type="entry name" value="FMN_Rdtase-like_dom"/>
</dbReference>
<dbReference type="AlphaFoldDB" id="A0A066YHL6"/>
<dbReference type="InterPro" id="IPR029039">
    <property type="entry name" value="Flavoprotein-like_sf"/>
</dbReference>
<dbReference type="GO" id="GO:0016491">
    <property type="term" value="F:oxidoreductase activity"/>
    <property type="evidence" value="ECO:0007669"/>
    <property type="project" value="InterPro"/>
</dbReference>
<reference evidence="2 3" key="1">
    <citation type="submission" date="2014-05" db="EMBL/GenBank/DDBJ databases">
        <title>Draft Genome Sequence of Kitasatospora cheerisanensis KCTC 2395.</title>
        <authorList>
            <person name="Nam D.H."/>
        </authorList>
    </citation>
    <scope>NUCLEOTIDE SEQUENCE [LARGE SCALE GENOMIC DNA]</scope>
    <source>
        <strain evidence="2 3">KCTC 2395</strain>
    </source>
</reference>
<accession>A0A066YHL6</accession>
<dbReference type="Gene3D" id="3.40.50.360">
    <property type="match status" value="1"/>
</dbReference>
<dbReference type="GO" id="GO:0010181">
    <property type="term" value="F:FMN binding"/>
    <property type="evidence" value="ECO:0007669"/>
    <property type="project" value="TreeGrafter"/>
</dbReference>
<dbReference type="Pfam" id="PF03358">
    <property type="entry name" value="FMN_red"/>
    <property type="match status" value="1"/>
</dbReference>
<dbReference type="eggNOG" id="COG0431">
    <property type="taxonomic scope" value="Bacteria"/>
</dbReference>
<dbReference type="Proteomes" id="UP000027178">
    <property type="component" value="Unassembled WGS sequence"/>
</dbReference>
<comment type="caution">
    <text evidence="2">The sequence shown here is derived from an EMBL/GenBank/DDBJ whole genome shotgun (WGS) entry which is preliminary data.</text>
</comment>
<feature type="domain" description="NADPH-dependent FMN reductase-like" evidence="1">
    <location>
        <begin position="6"/>
        <end position="153"/>
    </location>
</feature>
<evidence type="ECO:0000313" key="2">
    <source>
        <dbReference type="EMBL" id="KDN80993.1"/>
    </source>
</evidence>
<dbReference type="InterPro" id="IPR050712">
    <property type="entry name" value="NAD(P)H-dep_reductase"/>
</dbReference>
<dbReference type="EMBL" id="JNBY01000155">
    <property type="protein sequence ID" value="KDN80993.1"/>
    <property type="molecule type" value="Genomic_DNA"/>
</dbReference>
<proteinExistence type="predicted"/>
<dbReference type="PANTHER" id="PTHR30543:SF21">
    <property type="entry name" value="NAD(P)H-DEPENDENT FMN REDUCTASE LOT6"/>
    <property type="match status" value="1"/>
</dbReference>
<sequence length="203" mass="20703">MEQPLRLVGIGGSTRFGSTAERAVRAVLTEAERLGARTTLLAGDDLLLPMYDPRGPVRGPRAERLVAEVAAADGLVVASPAYHGGISGLVKNALDHVEELRGDARPYFTGRAVGCLAVGAGWPGAVATVAALRDVVCALRGWPVPLGVAINTAEAGFGPDGRCTDARLQSQLETVAAQVVEFAALRRAGAATAAGELIAAAGA</sequence>
<dbReference type="HOGENOM" id="CLU_055322_1_1_11"/>
<name>A0A066YHL6_9ACTN</name>
<gene>
    <name evidence="2" type="ORF">KCH_70870</name>
</gene>
<organism evidence="2 3">
    <name type="scientific">Kitasatospora cheerisanensis KCTC 2395</name>
    <dbReference type="NCBI Taxonomy" id="1348663"/>
    <lineage>
        <taxon>Bacteria</taxon>
        <taxon>Bacillati</taxon>
        <taxon>Actinomycetota</taxon>
        <taxon>Actinomycetes</taxon>
        <taxon>Kitasatosporales</taxon>
        <taxon>Streptomycetaceae</taxon>
        <taxon>Kitasatospora</taxon>
    </lineage>
</organism>
<dbReference type="PATRIC" id="fig|1348663.4.peg.6856"/>